<organism evidence="2 3">
    <name type="scientific">Roseivivax lentus</name>
    <dbReference type="NCBI Taxonomy" id="633194"/>
    <lineage>
        <taxon>Bacteria</taxon>
        <taxon>Pseudomonadati</taxon>
        <taxon>Pseudomonadota</taxon>
        <taxon>Alphaproteobacteria</taxon>
        <taxon>Rhodobacterales</taxon>
        <taxon>Roseobacteraceae</taxon>
        <taxon>Roseivivax</taxon>
    </lineage>
</organism>
<protein>
    <submittedName>
        <fullName evidence="2">Uncharacterized protein</fullName>
    </submittedName>
</protein>
<keyword evidence="1" id="KW-0812">Transmembrane</keyword>
<keyword evidence="3" id="KW-1185">Reference proteome</keyword>
<feature type="transmembrane region" description="Helical" evidence="1">
    <location>
        <begin position="79"/>
        <end position="100"/>
    </location>
</feature>
<evidence type="ECO:0000313" key="2">
    <source>
        <dbReference type="EMBL" id="SIT18451.1"/>
    </source>
</evidence>
<evidence type="ECO:0000313" key="3">
    <source>
        <dbReference type="Proteomes" id="UP000186684"/>
    </source>
</evidence>
<accession>A0A1N7Q6K0</accession>
<gene>
    <name evidence="2" type="ORF">SAMN05421759_1309</name>
</gene>
<dbReference type="Proteomes" id="UP000186684">
    <property type="component" value="Unassembled WGS sequence"/>
</dbReference>
<evidence type="ECO:0000256" key="1">
    <source>
        <dbReference type="SAM" id="Phobius"/>
    </source>
</evidence>
<keyword evidence="1" id="KW-0472">Membrane</keyword>
<dbReference type="RefSeq" id="WP_076451367.1">
    <property type="nucleotide sequence ID" value="NZ_FTOQ01000030.1"/>
</dbReference>
<name>A0A1N7Q6K0_9RHOB</name>
<keyword evidence="1" id="KW-1133">Transmembrane helix</keyword>
<dbReference type="AlphaFoldDB" id="A0A1N7Q6K0"/>
<feature type="transmembrane region" description="Helical" evidence="1">
    <location>
        <begin position="39"/>
        <end position="72"/>
    </location>
</feature>
<sequence>MLSISAKKQTLLVFAMGLVSWWGTKDGFAQFVTQGTEEGYSIVAVLLAVTASALVQALMAVFLTISLSIYIVHLRTRLLYLMGYAIMTAVSVVLAIAFWANFMNLPQDQADSVFVANRNSAIEVALENANQLTSMREVVVDMRTDARANIEAEAAIPRARYEFWVWMEAWLAAMQTELVSLETELATALAVAEEAPTLESLQNSLRAPMIAVAESSLATRSSDWIETATDREATLSDGGGHRGRWAGFEAKLQALAGQVDAFSPDPLPNAQDNPMAGENGAKVYAMVLVEKFLTGAPLTAEERLALGLAITVDLIFAILLILRVESRRPDQDPDLIYHYTPMVEALKARLKRNGFEKGISGVVETLQGNGKGLLGFDRLLGLVVSLPEGASKSQLGQTTAFLTSDGMALNVSGLAVLLSPNGPGRSARAREAALAQKRRAVTVWIPPAQWRLINRLKHVADMMPEPEDKGTLASFLQQQRRKKPRVWTTQKLNTLSKYFGSAMEASLDELVPARIERIVDAYKSDPRARRLTRNTREKHEAIFREAIDTVRNEGLLPNAKIRVAA</sequence>
<dbReference type="OrthoDB" id="9792276at2"/>
<proteinExistence type="predicted"/>
<dbReference type="EMBL" id="FTOQ01000030">
    <property type="protein sequence ID" value="SIT18451.1"/>
    <property type="molecule type" value="Genomic_DNA"/>
</dbReference>
<reference evidence="3" key="1">
    <citation type="submission" date="2017-01" db="EMBL/GenBank/DDBJ databases">
        <authorList>
            <person name="Varghese N."/>
            <person name="Submissions S."/>
        </authorList>
    </citation>
    <scope>NUCLEOTIDE SEQUENCE [LARGE SCALE GENOMIC DNA]</scope>
    <source>
        <strain evidence="3">DSM 29430</strain>
    </source>
</reference>
<dbReference type="STRING" id="633194.SAMN05421759_1309"/>